<keyword evidence="4" id="KW-1185">Reference proteome</keyword>
<feature type="compositionally biased region" description="Basic and acidic residues" evidence="1">
    <location>
        <begin position="732"/>
        <end position="757"/>
    </location>
</feature>
<reference evidence="4" key="1">
    <citation type="submission" date="2019-04" db="EMBL/GenBank/DDBJ databases">
        <title>Friends and foes A comparative genomics studyof 23 Aspergillus species from section Flavi.</title>
        <authorList>
            <consortium name="DOE Joint Genome Institute"/>
            <person name="Kjaerbolling I."/>
            <person name="Vesth T."/>
            <person name="Frisvad J.C."/>
            <person name="Nybo J.L."/>
            <person name="Theobald S."/>
            <person name="Kildgaard S."/>
            <person name="Isbrandt T."/>
            <person name="Kuo A."/>
            <person name="Sato A."/>
            <person name="Lyhne E.K."/>
            <person name="Kogle M.E."/>
            <person name="Wiebenga A."/>
            <person name="Kun R.S."/>
            <person name="Lubbers R.J."/>
            <person name="Makela M.R."/>
            <person name="Barry K."/>
            <person name="Chovatia M."/>
            <person name="Clum A."/>
            <person name="Daum C."/>
            <person name="Haridas S."/>
            <person name="He G."/>
            <person name="LaButti K."/>
            <person name="Lipzen A."/>
            <person name="Mondo S."/>
            <person name="Riley R."/>
            <person name="Salamov A."/>
            <person name="Simmons B.A."/>
            <person name="Magnuson J.K."/>
            <person name="Henrissat B."/>
            <person name="Mortensen U.H."/>
            <person name="Larsen T.O."/>
            <person name="Devries R.P."/>
            <person name="Grigoriev I.V."/>
            <person name="Machida M."/>
            <person name="Baker S.E."/>
            <person name="Andersen M.R."/>
        </authorList>
    </citation>
    <scope>NUCLEOTIDE SEQUENCE [LARGE SCALE GENOMIC DNA]</scope>
    <source>
        <strain evidence="4">CBS 553.77</strain>
    </source>
</reference>
<dbReference type="EMBL" id="ML739190">
    <property type="protein sequence ID" value="KAE8351045.1"/>
    <property type="molecule type" value="Genomic_DNA"/>
</dbReference>
<feature type="compositionally biased region" description="Basic and acidic residues" evidence="1">
    <location>
        <begin position="111"/>
        <end position="156"/>
    </location>
</feature>
<feature type="compositionally biased region" description="Basic and acidic residues" evidence="1">
    <location>
        <begin position="348"/>
        <end position="357"/>
    </location>
</feature>
<feature type="transmembrane region" description="Helical" evidence="2">
    <location>
        <begin position="871"/>
        <end position="892"/>
    </location>
</feature>
<organism evidence="3 4">
    <name type="scientific">Aspergillus coremiiformis</name>
    <dbReference type="NCBI Taxonomy" id="138285"/>
    <lineage>
        <taxon>Eukaryota</taxon>
        <taxon>Fungi</taxon>
        <taxon>Dikarya</taxon>
        <taxon>Ascomycota</taxon>
        <taxon>Pezizomycotina</taxon>
        <taxon>Eurotiomycetes</taxon>
        <taxon>Eurotiomycetidae</taxon>
        <taxon>Eurotiales</taxon>
        <taxon>Aspergillaceae</taxon>
        <taxon>Aspergillus</taxon>
        <taxon>Aspergillus subgen. Circumdati</taxon>
    </lineage>
</organism>
<keyword evidence="2" id="KW-1133">Transmembrane helix</keyword>
<feature type="compositionally biased region" description="Low complexity" evidence="1">
    <location>
        <begin position="25"/>
        <end position="39"/>
    </location>
</feature>
<feature type="region of interest" description="Disordered" evidence="1">
    <location>
        <begin position="726"/>
        <end position="757"/>
    </location>
</feature>
<feature type="compositionally biased region" description="Polar residues" evidence="1">
    <location>
        <begin position="582"/>
        <end position="619"/>
    </location>
</feature>
<dbReference type="Proteomes" id="UP000327118">
    <property type="component" value="Unassembled WGS sequence"/>
</dbReference>
<feature type="region of interest" description="Disordered" evidence="1">
    <location>
        <begin position="441"/>
        <end position="466"/>
    </location>
</feature>
<feature type="compositionally biased region" description="Low complexity" evidence="1">
    <location>
        <begin position="198"/>
        <end position="212"/>
    </location>
</feature>
<evidence type="ECO:0000256" key="2">
    <source>
        <dbReference type="SAM" id="Phobius"/>
    </source>
</evidence>
<feature type="compositionally biased region" description="Basic and acidic residues" evidence="1">
    <location>
        <begin position="77"/>
        <end position="92"/>
    </location>
</feature>
<evidence type="ECO:0000313" key="4">
    <source>
        <dbReference type="Proteomes" id="UP000327118"/>
    </source>
</evidence>
<feature type="compositionally biased region" description="Basic and acidic residues" evidence="1">
    <location>
        <begin position="327"/>
        <end position="339"/>
    </location>
</feature>
<protein>
    <recommendedName>
        <fullName evidence="5">NTP binding protein</fullName>
    </recommendedName>
</protein>
<accession>A0A5N6Z044</accession>
<feature type="compositionally biased region" description="Basic residues" evidence="1">
    <location>
        <begin position="63"/>
        <end position="74"/>
    </location>
</feature>
<feature type="region of interest" description="Disordered" evidence="1">
    <location>
        <begin position="308"/>
        <end position="374"/>
    </location>
</feature>
<feature type="compositionally biased region" description="Polar residues" evidence="1">
    <location>
        <begin position="213"/>
        <end position="224"/>
    </location>
</feature>
<feature type="region of interest" description="Disordered" evidence="1">
    <location>
        <begin position="387"/>
        <end position="410"/>
    </location>
</feature>
<keyword evidence="2" id="KW-0812">Transmembrane</keyword>
<name>A0A5N6Z044_9EURO</name>
<feature type="compositionally biased region" description="Polar residues" evidence="1">
    <location>
        <begin position="674"/>
        <end position="690"/>
    </location>
</feature>
<feature type="compositionally biased region" description="Polar residues" evidence="1">
    <location>
        <begin position="654"/>
        <end position="667"/>
    </location>
</feature>
<feature type="transmembrane region" description="Helical" evidence="2">
    <location>
        <begin position="898"/>
        <end position="918"/>
    </location>
</feature>
<evidence type="ECO:0008006" key="5">
    <source>
        <dbReference type="Google" id="ProtNLM"/>
    </source>
</evidence>
<evidence type="ECO:0000256" key="1">
    <source>
        <dbReference type="SAM" id="MobiDB-lite"/>
    </source>
</evidence>
<dbReference type="AlphaFoldDB" id="A0A5N6Z044"/>
<sequence length="922" mass="102862">MDEYIHMPNRHLLNLQRRARNGKRANFNNEGAENNQNEGYATGADQKSAESKGGSPKTPPHGLLRRGRPTKLPKPRPSIDKSKDQKKDESVKPRKKVQNFNSQNERSPGVSDRESPRTTEKDREQYWRKVREKFDRDSPTTPRSKDKQKDYYEACRKILSLASTSKQEIAKHKLKIASPTRRDQRTFGQGAKSRTEIVGPSVDSPGSPVSNSRGHSTSQNGSQSSKDRRAGQGILGAIPQRSLEKIDNTTDLPIRSHHSVSPVSDPSSLAIEWEDKFVVNMPSARDPNPPTMSVEQIVEFQNGIEKFRKEGEAMLDPDILPSPRTTTPEDKPSQPEPEGRQLSTLDGQDSRSGHSADEQAPAQPSGHNQYYSPDEVGKQRFSTIWEEASRKPRQKTPKPNADGSFLGCREINGPYDKNPDEILFFSTTNERPRVVDISASMAKPRDSKKITTPIHPMTPALEGKSVTQEEWKPISQNLKHVQCCKQSPKTMCRETTCQPQEKLETPTRASGKENTYHVANAARTQHQRKNQGHDVSIIIPTITHTMVTVADTGSAAQNQLGIHQPQSRMAGDTTKDARVKPQMNSSPSGLRRATQNSWERSNAACTTPSRGTPITSIPVAQQAPAEPKHMGGIERRRAIRGYIRMPGVVKSRTENLGQPTHNSSPSQAPVARPSQENQSPTKRISDSSQCVSFSAQNIAPASSLTRHQRDQKSPVQTARIVDVAELDGLQVDDPKDERKTDQKADRGLSDKYTHKEPLHSKVTDLRTDLQITAVQPNYRGVLNSVTMSLVMDIFVLSAAQAQELFTQIMNNRHSMTVLVRIALNWILNMIEHCLYVFKDLLHACSVYTTTGAWPKPNERDLARLFTDLCRAMIYLFALGFILMLVGRAVGYVVLVGSWIAWFIRPLGWFLSALGRVLLGMTS</sequence>
<evidence type="ECO:0000313" key="3">
    <source>
        <dbReference type="EMBL" id="KAE8351045.1"/>
    </source>
</evidence>
<gene>
    <name evidence="3" type="ORF">BDV28DRAFT_150350</name>
</gene>
<feature type="region of interest" description="Disordered" evidence="1">
    <location>
        <begin position="15"/>
        <end position="267"/>
    </location>
</feature>
<feature type="region of interest" description="Disordered" evidence="1">
    <location>
        <begin position="653"/>
        <end position="690"/>
    </location>
</feature>
<dbReference type="OrthoDB" id="5415055at2759"/>
<feature type="region of interest" description="Disordered" evidence="1">
    <location>
        <begin position="564"/>
        <end position="634"/>
    </location>
</feature>
<proteinExistence type="predicted"/>
<keyword evidence="2" id="KW-0472">Membrane</keyword>